<protein>
    <recommendedName>
        <fullName evidence="5">Cell wall anchor protein</fullName>
    </recommendedName>
</protein>
<evidence type="ECO:0000256" key="1">
    <source>
        <dbReference type="SAM" id="MobiDB-lite"/>
    </source>
</evidence>
<keyword evidence="4" id="KW-1185">Reference proteome</keyword>
<dbReference type="Proteomes" id="UP001556617">
    <property type="component" value="Unassembled WGS sequence"/>
</dbReference>
<evidence type="ECO:0000256" key="2">
    <source>
        <dbReference type="SAM" id="Phobius"/>
    </source>
</evidence>
<evidence type="ECO:0000313" key="3">
    <source>
        <dbReference type="EMBL" id="MEX0380492.1"/>
    </source>
</evidence>
<name>A0ABV3S1Z4_9LACO</name>
<gene>
    <name evidence="3" type="ORF">AB3K24_03910</name>
</gene>
<evidence type="ECO:0000313" key="4">
    <source>
        <dbReference type="Proteomes" id="UP001556617"/>
    </source>
</evidence>
<feature type="compositionally biased region" description="Polar residues" evidence="1">
    <location>
        <begin position="104"/>
        <end position="128"/>
    </location>
</feature>
<organism evidence="3 4">
    <name type="scientific">Leuconostoc aquikimchii</name>
    <dbReference type="NCBI Taxonomy" id="3236804"/>
    <lineage>
        <taxon>Bacteria</taxon>
        <taxon>Bacillati</taxon>
        <taxon>Bacillota</taxon>
        <taxon>Bacilli</taxon>
        <taxon>Lactobacillales</taxon>
        <taxon>Lactobacillaceae</taxon>
        <taxon>Leuconostoc</taxon>
    </lineage>
</organism>
<keyword evidence="2" id="KW-0812">Transmembrane</keyword>
<feature type="region of interest" description="Disordered" evidence="1">
    <location>
        <begin position="104"/>
        <end position="137"/>
    </location>
</feature>
<sequence>MQRKPFKKSHKLRNMLMVLLAFVIVLIIIFSFFGRSDQKTAKNNVSESTTIKKTKSHKKSTSTVAETSPSELPASESTSVAQVPVTASSAASSAISVVTNDATQTPISDNTTAESSVANSEDANIGQASSSTTKSTPASFGNWSVATYDSVAIGSATYDQVRAAYGPPTYLTASDQAYATWQSTSGAKVSIIFTPTGNKDNLSLVASSKSQSGLQ</sequence>
<dbReference type="EMBL" id="JBFPER010000001">
    <property type="protein sequence ID" value="MEX0380492.1"/>
    <property type="molecule type" value="Genomic_DNA"/>
</dbReference>
<feature type="transmembrane region" description="Helical" evidence="2">
    <location>
        <begin position="12"/>
        <end position="33"/>
    </location>
</feature>
<reference evidence="3 4" key="1">
    <citation type="submission" date="2024-07" db="EMBL/GenBank/DDBJ databases">
        <authorList>
            <person name="Yun M."/>
        </authorList>
    </citation>
    <scope>NUCLEOTIDE SEQUENCE [LARGE SCALE GENOMIC DNA]</scope>
    <source>
        <strain evidence="3 4">MS01</strain>
    </source>
</reference>
<accession>A0ABV3S1Z4</accession>
<proteinExistence type="predicted"/>
<feature type="region of interest" description="Disordered" evidence="1">
    <location>
        <begin position="41"/>
        <end position="79"/>
    </location>
</feature>
<keyword evidence="2" id="KW-0472">Membrane</keyword>
<evidence type="ECO:0008006" key="5">
    <source>
        <dbReference type="Google" id="ProtNLM"/>
    </source>
</evidence>
<dbReference type="RefSeq" id="WP_367973893.1">
    <property type="nucleotide sequence ID" value="NZ_JBFPEQ010000001.1"/>
</dbReference>
<keyword evidence="2" id="KW-1133">Transmembrane helix</keyword>
<comment type="caution">
    <text evidence="3">The sequence shown here is derived from an EMBL/GenBank/DDBJ whole genome shotgun (WGS) entry which is preliminary data.</text>
</comment>